<keyword evidence="2" id="KW-0675">Receptor</keyword>
<evidence type="ECO:0000313" key="3">
    <source>
        <dbReference type="Proteomes" id="UP001153404"/>
    </source>
</evidence>
<gene>
    <name evidence="2" type="ORF">OMP40_19060</name>
</gene>
<accession>A0A9X4QU91</accession>
<dbReference type="AlphaFoldDB" id="A0A9X4QU91"/>
<dbReference type="Gene3D" id="3.40.50.9200">
    <property type="entry name" value="Hypothetical protein MTH538"/>
    <property type="match status" value="1"/>
</dbReference>
<reference evidence="2" key="1">
    <citation type="submission" date="2022-10" db="EMBL/GenBank/DDBJ databases">
        <title>Comparative genomic analysis of Cohnella hashimotonis sp. nov., isolated from the International Space Station.</title>
        <authorList>
            <person name="Simpson A."/>
            <person name="Venkateswaran K."/>
        </authorList>
    </citation>
    <scope>NUCLEOTIDE SEQUENCE</scope>
    <source>
        <strain evidence="2">DSM 28161</strain>
    </source>
</reference>
<feature type="domain" description="Thoeris protein ThsB TIR-like" evidence="1">
    <location>
        <begin position="14"/>
        <end position="110"/>
    </location>
</feature>
<dbReference type="RefSeq" id="WP_277533720.1">
    <property type="nucleotide sequence ID" value="NZ_JAPDIA010000007.1"/>
</dbReference>
<comment type="caution">
    <text evidence="2">The sequence shown here is derived from an EMBL/GenBank/DDBJ whole genome shotgun (WGS) entry which is preliminary data.</text>
</comment>
<dbReference type="InterPro" id="IPR015032">
    <property type="entry name" value="ThsB__TIR-like_domain"/>
</dbReference>
<evidence type="ECO:0000259" key="1">
    <source>
        <dbReference type="Pfam" id="PF08937"/>
    </source>
</evidence>
<dbReference type="InterPro" id="IPR036490">
    <property type="entry name" value="ThsB_TIR-like_sf"/>
</dbReference>
<protein>
    <submittedName>
        <fullName evidence="2">Toll/interleukin-1 receptor domain-containing protein</fullName>
    </submittedName>
</protein>
<name>A0A9X4QU91_9BACL</name>
<evidence type="ECO:0000313" key="2">
    <source>
        <dbReference type="EMBL" id="MDG0811229.1"/>
    </source>
</evidence>
<dbReference type="SUPFAM" id="SSF52206">
    <property type="entry name" value="Hypothetical protein MTH538"/>
    <property type="match status" value="1"/>
</dbReference>
<keyword evidence="3" id="KW-1185">Reference proteome</keyword>
<dbReference type="Pfam" id="PF08937">
    <property type="entry name" value="ThsB_TIR"/>
    <property type="match status" value="1"/>
</dbReference>
<dbReference type="EMBL" id="JAPDIA010000007">
    <property type="protein sequence ID" value="MDG0811229.1"/>
    <property type="molecule type" value="Genomic_DNA"/>
</dbReference>
<sequence length="144" mass="16824">MSIQKESSRPFHLYLSYAWNDERALDEFRTLLQRERFKPTISILSPAHSANQADDERALYHAIKTKIKFCDAVVMLGGEYVKYGRWINKELIACRDELRKPVVFVRREKSEPIPFIFKQHADTIVDWDAEAIVSAIRQLAGRRS</sequence>
<organism evidence="2 3">
    <name type="scientific">Cohnella rhizosphaerae</name>
    <dbReference type="NCBI Taxonomy" id="1457232"/>
    <lineage>
        <taxon>Bacteria</taxon>
        <taxon>Bacillati</taxon>
        <taxon>Bacillota</taxon>
        <taxon>Bacilli</taxon>
        <taxon>Bacillales</taxon>
        <taxon>Paenibacillaceae</taxon>
        <taxon>Cohnella</taxon>
    </lineage>
</organism>
<dbReference type="Proteomes" id="UP001153404">
    <property type="component" value="Unassembled WGS sequence"/>
</dbReference>
<proteinExistence type="predicted"/>